<name>A0A6M2DZQ8_XENCH</name>
<dbReference type="EMBL" id="GIIL01006822">
    <property type="protein sequence ID" value="NOV50548.1"/>
    <property type="molecule type" value="Transcribed_RNA"/>
</dbReference>
<evidence type="ECO:0000313" key="1">
    <source>
        <dbReference type="EMBL" id="NOV50548.1"/>
    </source>
</evidence>
<sequence length="68" mass="7672">MQPLSVCLLIQNSIWCTRLQCQHPLQVSSLYSFQFPDLLPPPNFGSIGNDSSYQAVKHHDPSAKIVFK</sequence>
<proteinExistence type="predicted"/>
<reference evidence="1" key="1">
    <citation type="submission" date="2020-03" db="EMBL/GenBank/DDBJ databases">
        <title>Transcriptomic Profiling of the Digestive Tract of the Rat Flea, Xenopsylla cheopis, Following Blood Feeding and Infection with Yersinia pestis.</title>
        <authorList>
            <person name="Bland D.M."/>
            <person name="Martens C.A."/>
            <person name="Virtaneva K."/>
            <person name="Kanakabandi K."/>
            <person name="Long D."/>
            <person name="Rosenke R."/>
            <person name="Saturday G.A."/>
            <person name="Hoyt F.H."/>
            <person name="Bruno D.P."/>
            <person name="Ribeiro J.M.C."/>
            <person name="Hinnebusch J."/>
        </authorList>
    </citation>
    <scope>NUCLEOTIDE SEQUENCE</scope>
</reference>
<organism evidence="1">
    <name type="scientific">Xenopsylla cheopis</name>
    <name type="common">Oriental rat flea</name>
    <name type="synonym">Pulex cheopis</name>
    <dbReference type="NCBI Taxonomy" id="163159"/>
    <lineage>
        <taxon>Eukaryota</taxon>
        <taxon>Metazoa</taxon>
        <taxon>Ecdysozoa</taxon>
        <taxon>Arthropoda</taxon>
        <taxon>Hexapoda</taxon>
        <taxon>Insecta</taxon>
        <taxon>Pterygota</taxon>
        <taxon>Neoptera</taxon>
        <taxon>Endopterygota</taxon>
        <taxon>Siphonaptera</taxon>
        <taxon>Pulicidae</taxon>
        <taxon>Xenopsyllinae</taxon>
        <taxon>Xenopsylla</taxon>
    </lineage>
</organism>
<protein>
    <submittedName>
        <fullName evidence="1">Putative secreted protein</fullName>
    </submittedName>
</protein>
<dbReference type="AlphaFoldDB" id="A0A6M2DZQ8"/>
<accession>A0A6M2DZQ8</accession>